<protein>
    <recommendedName>
        <fullName evidence="1">DDE-1 domain-containing protein</fullName>
    </recommendedName>
</protein>
<dbReference type="Pfam" id="PF03184">
    <property type="entry name" value="DDE_1"/>
    <property type="match status" value="1"/>
</dbReference>
<dbReference type="GO" id="GO:0003676">
    <property type="term" value="F:nucleic acid binding"/>
    <property type="evidence" value="ECO:0007669"/>
    <property type="project" value="InterPro"/>
</dbReference>
<dbReference type="EMBL" id="REGN01007366">
    <property type="protein sequence ID" value="RNA06513.1"/>
    <property type="molecule type" value="Genomic_DNA"/>
</dbReference>
<dbReference type="InterPro" id="IPR036397">
    <property type="entry name" value="RNaseH_sf"/>
</dbReference>
<evidence type="ECO:0000313" key="3">
    <source>
        <dbReference type="Proteomes" id="UP000276133"/>
    </source>
</evidence>
<gene>
    <name evidence="2" type="ORF">BpHYR1_033434</name>
</gene>
<evidence type="ECO:0000259" key="1">
    <source>
        <dbReference type="Pfam" id="PF03184"/>
    </source>
</evidence>
<dbReference type="AlphaFoldDB" id="A0A3M7Q5B4"/>
<dbReference type="Gene3D" id="3.30.420.10">
    <property type="entry name" value="Ribonuclease H-like superfamily/Ribonuclease H"/>
    <property type="match status" value="1"/>
</dbReference>
<accession>A0A3M7Q5B4</accession>
<sequence length="86" mass="10327">SAYKQAWKRPFKPHLDRNDVSDSVLIWDIDPCHKSKEIDTYTNHNNVKIKSIPPRMTNLLQPADFCWFKSLKSKIKRYWNDWYSNG</sequence>
<organism evidence="2 3">
    <name type="scientific">Brachionus plicatilis</name>
    <name type="common">Marine rotifer</name>
    <name type="synonym">Brachionus muelleri</name>
    <dbReference type="NCBI Taxonomy" id="10195"/>
    <lineage>
        <taxon>Eukaryota</taxon>
        <taxon>Metazoa</taxon>
        <taxon>Spiralia</taxon>
        <taxon>Gnathifera</taxon>
        <taxon>Rotifera</taxon>
        <taxon>Eurotatoria</taxon>
        <taxon>Monogononta</taxon>
        <taxon>Pseudotrocha</taxon>
        <taxon>Ploima</taxon>
        <taxon>Brachionidae</taxon>
        <taxon>Brachionus</taxon>
    </lineage>
</organism>
<feature type="non-terminal residue" evidence="2">
    <location>
        <position position="1"/>
    </location>
</feature>
<comment type="caution">
    <text evidence="2">The sequence shown here is derived from an EMBL/GenBank/DDBJ whole genome shotgun (WGS) entry which is preliminary data.</text>
</comment>
<evidence type="ECO:0000313" key="2">
    <source>
        <dbReference type="EMBL" id="RNA06513.1"/>
    </source>
</evidence>
<feature type="domain" description="DDE-1" evidence="1">
    <location>
        <begin position="6"/>
        <end position="85"/>
    </location>
</feature>
<dbReference type="InterPro" id="IPR004875">
    <property type="entry name" value="DDE_SF_endonuclease_dom"/>
</dbReference>
<reference evidence="2 3" key="1">
    <citation type="journal article" date="2018" name="Sci. Rep.">
        <title>Genomic signatures of local adaptation to the degree of environmental predictability in rotifers.</title>
        <authorList>
            <person name="Franch-Gras L."/>
            <person name="Hahn C."/>
            <person name="Garcia-Roger E.M."/>
            <person name="Carmona M.J."/>
            <person name="Serra M."/>
            <person name="Gomez A."/>
        </authorList>
    </citation>
    <scope>NUCLEOTIDE SEQUENCE [LARGE SCALE GENOMIC DNA]</scope>
    <source>
        <strain evidence="2">HYR1</strain>
    </source>
</reference>
<dbReference type="Proteomes" id="UP000276133">
    <property type="component" value="Unassembled WGS sequence"/>
</dbReference>
<proteinExistence type="predicted"/>
<dbReference type="OrthoDB" id="8194272at2759"/>
<name>A0A3M7Q5B4_BRAPC</name>
<keyword evidence="3" id="KW-1185">Reference proteome</keyword>